<proteinExistence type="predicted"/>
<feature type="domain" description="Protein kinase" evidence="3">
    <location>
        <begin position="1"/>
        <end position="189"/>
    </location>
</feature>
<dbReference type="InterPro" id="IPR011009">
    <property type="entry name" value="Kinase-like_dom_sf"/>
</dbReference>
<dbReference type="CDD" id="cd21037">
    <property type="entry name" value="MLKL_NTD"/>
    <property type="match status" value="1"/>
</dbReference>
<dbReference type="GO" id="GO:0007166">
    <property type="term" value="P:cell surface receptor signaling pathway"/>
    <property type="evidence" value="ECO:0007669"/>
    <property type="project" value="InterPro"/>
</dbReference>
<dbReference type="InterPro" id="IPR036537">
    <property type="entry name" value="Adaptor_Cbl_N_dom_sf"/>
</dbReference>
<evidence type="ECO:0000313" key="4">
    <source>
        <dbReference type="EMBL" id="CAI2180505.1"/>
    </source>
</evidence>
<feature type="compositionally biased region" description="Basic and acidic residues" evidence="2">
    <location>
        <begin position="250"/>
        <end position="268"/>
    </location>
</feature>
<keyword evidence="5" id="KW-1185">Reference proteome</keyword>
<evidence type="ECO:0000259" key="3">
    <source>
        <dbReference type="PROSITE" id="PS50011"/>
    </source>
</evidence>
<dbReference type="EMBL" id="CAMKVN010002302">
    <property type="protein sequence ID" value="CAI2180505.1"/>
    <property type="molecule type" value="Genomic_DNA"/>
</dbReference>
<dbReference type="GO" id="GO:0005524">
    <property type="term" value="F:ATP binding"/>
    <property type="evidence" value="ECO:0007669"/>
    <property type="project" value="UniProtKB-UniRule"/>
</dbReference>
<organism evidence="4 5">
    <name type="scientific">Funneliformis geosporum</name>
    <dbReference type="NCBI Taxonomy" id="1117311"/>
    <lineage>
        <taxon>Eukaryota</taxon>
        <taxon>Fungi</taxon>
        <taxon>Fungi incertae sedis</taxon>
        <taxon>Mucoromycota</taxon>
        <taxon>Glomeromycotina</taxon>
        <taxon>Glomeromycetes</taxon>
        <taxon>Glomerales</taxon>
        <taxon>Glomeraceae</taxon>
        <taxon>Funneliformis</taxon>
    </lineage>
</organism>
<dbReference type="SUPFAM" id="SSF56112">
    <property type="entry name" value="Protein kinase-like (PK-like)"/>
    <property type="match status" value="1"/>
</dbReference>
<keyword evidence="1" id="KW-0067">ATP-binding</keyword>
<dbReference type="OrthoDB" id="10450582at2759"/>
<gene>
    <name evidence="4" type="ORF">FWILDA_LOCUS9616</name>
</gene>
<dbReference type="AlphaFoldDB" id="A0A9W4ST92"/>
<protein>
    <submittedName>
        <fullName evidence="4">15710_t:CDS:1</fullName>
    </submittedName>
</protein>
<reference evidence="4" key="1">
    <citation type="submission" date="2022-08" db="EMBL/GenBank/DDBJ databases">
        <authorList>
            <person name="Kallberg Y."/>
            <person name="Tangrot J."/>
            <person name="Rosling A."/>
        </authorList>
    </citation>
    <scope>NUCLEOTIDE SEQUENCE</scope>
    <source>
        <strain evidence="4">Wild A</strain>
    </source>
</reference>
<dbReference type="PANTHER" id="PTHR44329">
    <property type="entry name" value="SERINE/THREONINE-PROTEIN KINASE TNNI3K-RELATED"/>
    <property type="match status" value="1"/>
</dbReference>
<evidence type="ECO:0000313" key="5">
    <source>
        <dbReference type="Proteomes" id="UP001153678"/>
    </source>
</evidence>
<feature type="region of interest" description="Disordered" evidence="2">
    <location>
        <begin position="91"/>
        <end position="110"/>
    </location>
</feature>
<dbReference type="PROSITE" id="PS50011">
    <property type="entry name" value="PROTEIN_KINASE_DOM"/>
    <property type="match status" value="1"/>
</dbReference>
<dbReference type="Gene3D" id="1.10.510.10">
    <property type="entry name" value="Transferase(Phosphotransferase) domain 1"/>
    <property type="match status" value="2"/>
</dbReference>
<feature type="compositionally biased region" description="Basic and acidic residues" evidence="2">
    <location>
        <begin position="91"/>
        <end position="102"/>
    </location>
</feature>
<dbReference type="InterPro" id="IPR017441">
    <property type="entry name" value="Protein_kinase_ATP_BS"/>
</dbReference>
<feature type="compositionally biased region" description="Polar residues" evidence="2">
    <location>
        <begin position="240"/>
        <end position="249"/>
    </location>
</feature>
<keyword evidence="1" id="KW-0547">Nucleotide-binding</keyword>
<dbReference type="GO" id="GO:0004674">
    <property type="term" value="F:protein serine/threonine kinase activity"/>
    <property type="evidence" value="ECO:0007669"/>
    <property type="project" value="TreeGrafter"/>
</dbReference>
<feature type="binding site" evidence="1">
    <location>
        <position position="54"/>
    </location>
    <ligand>
        <name>ATP</name>
        <dbReference type="ChEBI" id="CHEBI:30616"/>
    </ligand>
</feature>
<comment type="caution">
    <text evidence="4">The sequence shown here is derived from an EMBL/GenBank/DDBJ whole genome shotgun (WGS) entry which is preliminary data.</text>
</comment>
<evidence type="ECO:0000256" key="2">
    <source>
        <dbReference type="SAM" id="MobiDB-lite"/>
    </source>
</evidence>
<dbReference type="InterPro" id="IPR000719">
    <property type="entry name" value="Prot_kinase_dom"/>
</dbReference>
<dbReference type="Gene3D" id="1.20.930.20">
    <property type="entry name" value="Adaptor protein Cbl, N-terminal domain"/>
    <property type="match status" value="1"/>
</dbReference>
<sequence length="450" mass="51734">MSADNSIEWIENCIKEKHIKYYEYGKFSNIEEIGRGGFSTVYRANYGEKYFALKSFNSDKLTVQKIVKERIGDNSKTELFGKVPYINPERFSESRNKRRETSPGRNSISKKVELRTQSDIYSLGVLFWELSSGKLPFAGEKYDFDLAMEISKGLREAVIENTPEEYSIIYISNKRPTIQEVIKTLKAIISSSKNTQEIIIRINLSKTNDITPSETQRSGSNEMITTELSKVIKTFHERNLNTSSANESSPNKKDSTPEETHCSSEVNKENYVTGTNETANGVYKKVAKTNNMDLIVRADSIAQTASTSDIMRYMIEIFNDVADLYKTAQHCKNITKILMERIFAAVSAVMLQRREDLSKNHVDLHKLVQTLHNMKIYIEEIIQYDIVQKHLEDKSIENKFKNLCKDFDDNNLSSFAIELNTNAEKEEKVLADDVKELLKFQKIFEDCIRI</sequence>
<dbReference type="PROSITE" id="PS00107">
    <property type="entry name" value="PROTEIN_KINASE_ATP"/>
    <property type="match status" value="1"/>
</dbReference>
<feature type="region of interest" description="Disordered" evidence="2">
    <location>
        <begin position="239"/>
        <end position="273"/>
    </location>
</feature>
<name>A0A9W4ST92_9GLOM</name>
<evidence type="ECO:0000256" key="1">
    <source>
        <dbReference type="PROSITE-ProRule" id="PRU10141"/>
    </source>
</evidence>
<accession>A0A9W4ST92</accession>
<dbReference type="Proteomes" id="UP001153678">
    <property type="component" value="Unassembled WGS sequence"/>
</dbReference>
<dbReference type="InterPro" id="IPR051681">
    <property type="entry name" value="Ser/Thr_Kinases-Pseudokinases"/>
</dbReference>
<dbReference type="InterPro" id="IPR059179">
    <property type="entry name" value="MLKL-like_MCAfunc"/>
</dbReference>